<evidence type="ECO:0000313" key="3">
    <source>
        <dbReference type="EMBL" id="MBB4447209.1"/>
    </source>
</evidence>
<dbReference type="AlphaFoldDB" id="A0A7W6UZG6"/>
<proteinExistence type="predicted"/>
<dbReference type="Proteomes" id="UP000520770">
    <property type="component" value="Unassembled WGS sequence"/>
</dbReference>
<keyword evidence="5" id="KW-1185">Reference proteome</keyword>
<reference evidence="4 5" key="1">
    <citation type="submission" date="2020-08" db="EMBL/GenBank/DDBJ databases">
        <title>Genomic Encyclopedia of Type Strains, Phase IV (KMG-V): Genome sequencing to study the core and pangenomes of soil and plant-associated prokaryotes.</title>
        <authorList>
            <person name="Whitman W."/>
        </authorList>
    </citation>
    <scope>NUCLEOTIDE SEQUENCE [LARGE SCALE GENOMIC DNA]</scope>
    <source>
        <strain evidence="2 5">SEMIA 444</strain>
        <strain evidence="1 4">SEMIA 448</strain>
        <strain evidence="3 6">SEMIA 452</strain>
    </source>
</reference>
<evidence type="ECO:0000313" key="2">
    <source>
        <dbReference type="EMBL" id="MBB4412577.1"/>
    </source>
</evidence>
<evidence type="ECO:0000313" key="4">
    <source>
        <dbReference type="Proteomes" id="UP000520770"/>
    </source>
</evidence>
<comment type="caution">
    <text evidence="3">The sequence shown here is derived from an EMBL/GenBank/DDBJ whole genome shotgun (WGS) entry which is preliminary data.</text>
</comment>
<accession>A0A7W6UZG6</accession>
<name>A0A7W6UZG6_9HYPH</name>
<evidence type="ECO:0000313" key="1">
    <source>
        <dbReference type="EMBL" id="MBB4349202.1"/>
    </source>
</evidence>
<protein>
    <submittedName>
        <fullName evidence="3">Uncharacterized protein</fullName>
    </submittedName>
</protein>
<gene>
    <name evidence="2" type="ORF">GGE31_003091</name>
    <name evidence="1" type="ORF">GGE33_002944</name>
    <name evidence="3" type="ORF">GGE35_003032</name>
</gene>
<dbReference type="Proteomes" id="UP000524535">
    <property type="component" value="Unassembled WGS sequence"/>
</dbReference>
<dbReference type="EMBL" id="JACIGW010000002">
    <property type="protein sequence ID" value="MBB4349202.1"/>
    <property type="molecule type" value="Genomic_DNA"/>
</dbReference>
<evidence type="ECO:0000313" key="6">
    <source>
        <dbReference type="Proteomes" id="UP000576087"/>
    </source>
</evidence>
<dbReference type="EMBL" id="JACIHM010000004">
    <property type="protein sequence ID" value="MBB4447209.1"/>
    <property type="molecule type" value="Genomic_DNA"/>
</dbReference>
<organism evidence="3 6">
    <name type="scientific">Aliirhizobium cellulosilyticum</name>
    <dbReference type="NCBI Taxonomy" id="393664"/>
    <lineage>
        <taxon>Bacteria</taxon>
        <taxon>Pseudomonadati</taxon>
        <taxon>Pseudomonadota</taxon>
        <taxon>Alphaproteobacteria</taxon>
        <taxon>Hyphomicrobiales</taxon>
        <taxon>Rhizobiaceae</taxon>
        <taxon>Aliirhizobium</taxon>
    </lineage>
</organism>
<dbReference type="Proteomes" id="UP000576087">
    <property type="component" value="Unassembled WGS sequence"/>
</dbReference>
<sequence length="67" mass="7450">MRYFSSWGIAHDNVLDGYTVVPNETSPSAIALYVKEATDALCSAFNGFDYPLNGIEQAVEKMTSRTW</sequence>
<evidence type="ECO:0000313" key="5">
    <source>
        <dbReference type="Proteomes" id="UP000524535"/>
    </source>
</evidence>
<dbReference type="EMBL" id="JACIGY010000004">
    <property type="protein sequence ID" value="MBB4412577.1"/>
    <property type="molecule type" value="Genomic_DNA"/>
</dbReference>